<keyword evidence="2" id="KW-1185">Reference proteome</keyword>
<organism evidence="1 2">
    <name type="scientific">Clathrospora elynae</name>
    <dbReference type="NCBI Taxonomy" id="706981"/>
    <lineage>
        <taxon>Eukaryota</taxon>
        <taxon>Fungi</taxon>
        <taxon>Dikarya</taxon>
        <taxon>Ascomycota</taxon>
        <taxon>Pezizomycotina</taxon>
        <taxon>Dothideomycetes</taxon>
        <taxon>Pleosporomycetidae</taxon>
        <taxon>Pleosporales</taxon>
        <taxon>Diademaceae</taxon>
        <taxon>Clathrospora</taxon>
    </lineage>
</organism>
<dbReference type="AlphaFoldDB" id="A0A6A5SFR9"/>
<proteinExistence type="predicted"/>
<evidence type="ECO:0008006" key="3">
    <source>
        <dbReference type="Google" id="ProtNLM"/>
    </source>
</evidence>
<reference evidence="1" key="1">
    <citation type="journal article" date="2020" name="Stud. Mycol.">
        <title>101 Dothideomycetes genomes: a test case for predicting lifestyles and emergence of pathogens.</title>
        <authorList>
            <person name="Haridas S."/>
            <person name="Albert R."/>
            <person name="Binder M."/>
            <person name="Bloem J."/>
            <person name="Labutti K."/>
            <person name="Salamov A."/>
            <person name="Andreopoulos B."/>
            <person name="Baker S."/>
            <person name="Barry K."/>
            <person name="Bills G."/>
            <person name="Bluhm B."/>
            <person name="Cannon C."/>
            <person name="Castanera R."/>
            <person name="Culley D."/>
            <person name="Daum C."/>
            <person name="Ezra D."/>
            <person name="Gonzalez J."/>
            <person name="Henrissat B."/>
            <person name="Kuo A."/>
            <person name="Liang C."/>
            <person name="Lipzen A."/>
            <person name="Lutzoni F."/>
            <person name="Magnuson J."/>
            <person name="Mondo S."/>
            <person name="Nolan M."/>
            <person name="Ohm R."/>
            <person name="Pangilinan J."/>
            <person name="Park H.-J."/>
            <person name="Ramirez L."/>
            <person name="Alfaro M."/>
            <person name="Sun H."/>
            <person name="Tritt A."/>
            <person name="Yoshinaga Y."/>
            <person name="Zwiers L.-H."/>
            <person name="Turgeon B."/>
            <person name="Goodwin S."/>
            <person name="Spatafora J."/>
            <person name="Crous P."/>
            <person name="Grigoriev I."/>
        </authorList>
    </citation>
    <scope>NUCLEOTIDE SEQUENCE</scope>
    <source>
        <strain evidence="1">CBS 161.51</strain>
    </source>
</reference>
<evidence type="ECO:0000313" key="2">
    <source>
        <dbReference type="Proteomes" id="UP000800038"/>
    </source>
</evidence>
<dbReference type="SUPFAM" id="SSF53448">
    <property type="entry name" value="Nucleotide-diphospho-sugar transferases"/>
    <property type="match status" value="1"/>
</dbReference>
<dbReference type="Pfam" id="PF05704">
    <property type="entry name" value="Caps_synth"/>
    <property type="match status" value="1"/>
</dbReference>
<dbReference type="Proteomes" id="UP000800038">
    <property type="component" value="Unassembled WGS sequence"/>
</dbReference>
<sequence>MDYPTILGTSPLTHTVLSPTSVDGLLPQALTSPKLPSHGSKSIFAFWHSGIHALPPYLLHNVIAWYRRFSPLGWSIYVLDTVLGSPLNVFNFIDTTSASVVPAAFTNGTIDGDYAAQHTSDLVRYPLLLKYGGVYLDVGILQFGDLDRLWNEHISNPASPYDFAGFTMGDAPELQIVNFALMSGARNPLICRAHHILLQIWDGKTNTAGTHAHPLVSHVPLMRVPQDIGVDDKALGKMVINDEAMTDYAIQIQCMGSAQSWLDEEDYWDGPKYVREKCWLTSMIDGAFVHEQMTSWSGQRQFELLNLTIPKTGEEESENQALARKIVEKLVADSWCLKLSHGFSAKLFGSDTLGMLWRKHNGSDCGDGTYAGWLRWAQVSCSRDIAAKPIKVPVYEPTIRARLLL</sequence>
<protein>
    <recommendedName>
        <fullName evidence="3">Capsule polysaccharide biosynthesis protein</fullName>
    </recommendedName>
</protein>
<dbReference type="OrthoDB" id="409543at2759"/>
<dbReference type="GO" id="GO:0016757">
    <property type="term" value="F:glycosyltransferase activity"/>
    <property type="evidence" value="ECO:0007669"/>
    <property type="project" value="InterPro"/>
</dbReference>
<accession>A0A6A5SFR9</accession>
<evidence type="ECO:0000313" key="1">
    <source>
        <dbReference type="EMBL" id="KAF1938428.1"/>
    </source>
</evidence>
<name>A0A6A5SFR9_9PLEO</name>
<dbReference type="Gene3D" id="3.90.550.20">
    <property type="match status" value="1"/>
</dbReference>
<dbReference type="EMBL" id="ML976105">
    <property type="protein sequence ID" value="KAF1938428.1"/>
    <property type="molecule type" value="Genomic_DNA"/>
</dbReference>
<gene>
    <name evidence="1" type="ORF">EJ02DRAFT_457884</name>
</gene>
<dbReference type="InterPro" id="IPR029044">
    <property type="entry name" value="Nucleotide-diphossugar_trans"/>
</dbReference>
<dbReference type="InterPro" id="IPR008441">
    <property type="entry name" value="AfumC-like_glycosyl_Trfase"/>
</dbReference>